<comment type="caution">
    <text evidence="3">The sequence shown here is derived from an EMBL/GenBank/DDBJ whole genome shotgun (WGS) entry which is preliminary data.</text>
</comment>
<evidence type="ECO:0000313" key="4">
    <source>
        <dbReference type="Proteomes" id="UP000553888"/>
    </source>
</evidence>
<sequence>MVRTRRWSISLPSDRLPRRPAIDRELRVGIEFDPDAQLPPFDAAAIAALRETDVEAVDAALAGLRRRDVTLTGFGDGAIEVSVLDASQGFARPAILFIHGGGMVGGTRWGGIDEVVGWIRLFSAVAITVDYRLAPEHPDPTPVEDCFAALQWVVEHAAELGVDPARVVVAGASAGGGLAAGVALLARDRGGPAPAGQLLICPMLDDRGETTSAAQYASTGIWNARDNRFGWSALLGERRGGPDVSVYAAPARAGDLSDLAPAFIDCGSSEVFRDEDVAYASRIWADGGDAELHVWPGGFHGFDAVVPAAAISRHARDARCRWLARILSSDATG</sequence>
<organism evidence="3 4">
    <name type="scientific">Schumannella luteola</name>
    <dbReference type="NCBI Taxonomy" id="472059"/>
    <lineage>
        <taxon>Bacteria</taxon>
        <taxon>Bacillati</taxon>
        <taxon>Actinomycetota</taxon>
        <taxon>Actinomycetes</taxon>
        <taxon>Micrococcales</taxon>
        <taxon>Microbacteriaceae</taxon>
        <taxon>Schumannella</taxon>
    </lineage>
</organism>
<dbReference type="Proteomes" id="UP000553888">
    <property type="component" value="Unassembled WGS sequence"/>
</dbReference>
<accession>A0A852Y7S6</accession>
<dbReference type="GO" id="GO:0016787">
    <property type="term" value="F:hydrolase activity"/>
    <property type="evidence" value="ECO:0007669"/>
    <property type="project" value="UniProtKB-KW"/>
</dbReference>
<feature type="domain" description="Alpha/beta hydrolase fold-3" evidence="2">
    <location>
        <begin position="95"/>
        <end position="302"/>
    </location>
</feature>
<dbReference type="AlphaFoldDB" id="A0A852Y7S6"/>
<dbReference type="InterPro" id="IPR050300">
    <property type="entry name" value="GDXG_lipolytic_enzyme"/>
</dbReference>
<dbReference type="Pfam" id="PF07859">
    <property type="entry name" value="Abhydrolase_3"/>
    <property type="match status" value="1"/>
</dbReference>
<evidence type="ECO:0000259" key="2">
    <source>
        <dbReference type="Pfam" id="PF07859"/>
    </source>
</evidence>
<dbReference type="EMBL" id="JACBZY010000001">
    <property type="protein sequence ID" value="NYG98413.1"/>
    <property type="molecule type" value="Genomic_DNA"/>
</dbReference>
<name>A0A852Y7S6_9MICO</name>
<dbReference type="PANTHER" id="PTHR48081:SF8">
    <property type="entry name" value="ALPHA_BETA HYDROLASE FOLD-3 DOMAIN-CONTAINING PROTEIN-RELATED"/>
    <property type="match status" value="1"/>
</dbReference>
<proteinExistence type="predicted"/>
<dbReference type="Gene3D" id="3.40.50.1820">
    <property type="entry name" value="alpha/beta hydrolase"/>
    <property type="match status" value="1"/>
</dbReference>
<keyword evidence="4" id="KW-1185">Reference proteome</keyword>
<dbReference type="RefSeq" id="WP_179565838.1">
    <property type="nucleotide sequence ID" value="NZ_JACBZY010000001.1"/>
</dbReference>
<gene>
    <name evidence="3" type="ORF">BJ979_001039</name>
</gene>
<evidence type="ECO:0000256" key="1">
    <source>
        <dbReference type="ARBA" id="ARBA00022801"/>
    </source>
</evidence>
<dbReference type="InterPro" id="IPR029058">
    <property type="entry name" value="AB_hydrolase_fold"/>
</dbReference>
<evidence type="ECO:0000313" key="3">
    <source>
        <dbReference type="EMBL" id="NYG98413.1"/>
    </source>
</evidence>
<dbReference type="PANTHER" id="PTHR48081">
    <property type="entry name" value="AB HYDROLASE SUPERFAMILY PROTEIN C4A8.06C"/>
    <property type="match status" value="1"/>
</dbReference>
<dbReference type="InterPro" id="IPR013094">
    <property type="entry name" value="AB_hydrolase_3"/>
</dbReference>
<keyword evidence="1" id="KW-0378">Hydrolase</keyword>
<protein>
    <submittedName>
        <fullName evidence="3">Acetyl esterase/lipase</fullName>
    </submittedName>
</protein>
<reference evidence="3 4" key="1">
    <citation type="submission" date="2020-07" db="EMBL/GenBank/DDBJ databases">
        <title>Sequencing the genomes of 1000 actinobacteria strains.</title>
        <authorList>
            <person name="Klenk H.-P."/>
        </authorList>
    </citation>
    <scope>NUCLEOTIDE SEQUENCE [LARGE SCALE GENOMIC DNA]</scope>
    <source>
        <strain evidence="3 4">DSM 23141</strain>
    </source>
</reference>
<dbReference type="SUPFAM" id="SSF53474">
    <property type="entry name" value="alpha/beta-Hydrolases"/>
    <property type="match status" value="1"/>
</dbReference>